<evidence type="ECO:0000256" key="2">
    <source>
        <dbReference type="ARBA" id="ARBA00023043"/>
    </source>
</evidence>
<evidence type="ECO:0000256" key="1">
    <source>
        <dbReference type="ARBA" id="ARBA00022737"/>
    </source>
</evidence>
<dbReference type="SMART" id="SM00248">
    <property type="entry name" value="ANK"/>
    <property type="match status" value="3"/>
</dbReference>
<dbReference type="PROSITE" id="PS50088">
    <property type="entry name" value="ANK_REPEAT"/>
    <property type="match status" value="1"/>
</dbReference>
<dbReference type="PANTHER" id="PTHR24198">
    <property type="entry name" value="ANKYRIN REPEAT AND PROTEIN KINASE DOMAIN-CONTAINING PROTEIN"/>
    <property type="match status" value="1"/>
</dbReference>
<dbReference type="Proteomes" id="UP000813423">
    <property type="component" value="Unassembled WGS sequence"/>
</dbReference>
<evidence type="ECO:0000313" key="4">
    <source>
        <dbReference type="EMBL" id="KAH1902974.1"/>
    </source>
</evidence>
<accession>A0A8H4HMF5</accession>
<reference evidence="4" key="1">
    <citation type="submission" date="2021-08" db="EMBL/GenBank/DDBJ databases">
        <title>Global Aspergillus fumigatus from environmental and clinical sources.</title>
        <authorList>
            <person name="Barber A."/>
            <person name="Sae-Ong T."/>
        </authorList>
    </citation>
    <scope>NUCLEOTIDE SEQUENCE</scope>
    <source>
        <strain evidence="4">NRZ-2016-071</strain>
    </source>
</reference>
<dbReference type="Gene3D" id="1.25.40.20">
    <property type="entry name" value="Ankyrin repeat-containing domain"/>
    <property type="match status" value="1"/>
</dbReference>
<dbReference type="EMBL" id="JAIBSC010000055">
    <property type="protein sequence ID" value="KAH1902974.1"/>
    <property type="molecule type" value="Genomic_DNA"/>
</dbReference>
<dbReference type="PANTHER" id="PTHR24198:SF165">
    <property type="entry name" value="ANKYRIN REPEAT-CONTAINING PROTEIN-RELATED"/>
    <property type="match status" value="1"/>
</dbReference>
<dbReference type="SUPFAM" id="SSF48403">
    <property type="entry name" value="Ankyrin repeat"/>
    <property type="match status" value="1"/>
</dbReference>
<sequence>MPALVSRQISTPESNISVQNGTKVPSTTSCGLLVNAARKGNVDVIRFLIYLGADVNEYYDGVTPLLAAAIAGQEAAMTELLQNDASPTARDSEGCTIFKLLLDNGHYNIAEMLIKKYPDLTVTDPRLPKGEKWLREQFEEISDNVKDPKSKPSKEILEYLISGQLPQEEGRSVSDVYWEHILLRYIGDVPLDIKRNYSRSLRLSLMGTFDRFFLGHEGIKESARLLNSKLPTTAYTIEGTVVDGDGGWVTERWSYHDAYGIDVRDGIDSFLIDSEKGKIMVKMINYNVCEKTKG</sequence>
<dbReference type="AlphaFoldDB" id="A0A8H4HMF5"/>
<dbReference type="OMA" id="SDVYWEH"/>
<dbReference type="Pfam" id="PF12796">
    <property type="entry name" value="Ank_2"/>
    <property type="match status" value="1"/>
</dbReference>
<comment type="caution">
    <text evidence="4">The sequence shown here is derived from an EMBL/GenBank/DDBJ whole genome shotgun (WGS) entry which is preliminary data.</text>
</comment>
<organism evidence="4 5">
    <name type="scientific">Aspergillus fumigatus</name>
    <name type="common">Neosartorya fumigata</name>
    <dbReference type="NCBI Taxonomy" id="746128"/>
    <lineage>
        <taxon>Eukaryota</taxon>
        <taxon>Fungi</taxon>
        <taxon>Dikarya</taxon>
        <taxon>Ascomycota</taxon>
        <taxon>Pezizomycotina</taxon>
        <taxon>Eurotiomycetes</taxon>
        <taxon>Eurotiomycetidae</taxon>
        <taxon>Eurotiales</taxon>
        <taxon>Aspergillaceae</taxon>
        <taxon>Aspergillus</taxon>
        <taxon>Aspergillus subgen. Fumigati</taxon>
    </lineage>
</organism>
<name>A0A8H4HMF5_ASPFM</name>
<keyword evidence="1" id="KW-0677">Repeat</keyword>
<evidence type="ECO:0000256" key="3">
    <source>
        <dbReference type="PROSITE-ProRule" id="PRU00023"/>
    </source>
</evidence>
<evidence type="ECO:0008006" key="6">
    <source>
        <dbReference type="Google" id="ProtNLM"/>
    </source>
</evidence>
<dbReference type="InterPro" id="IPR036770">
    <property type="entry name" value="Ankyrin_rpt-contain_sf"/>
</dbReference>
<keyword evidence="2 3" id="KW-0040">ANK repeat</keyword>
<feature type="repeat" description="ANK" evidence="3">
    <location>
        <begin position="60"/>
        <end position="92"/>
    </location>
</feature>
<proteinExistence type="predicted"/>
<dbReference type="InterPro" id="IPR002110">
    <property type="entry name" value="Ankyrin_rpt"/>
</dbReference>
<evidence type="ECO:0000313" key="5">
    <source>
        <dbReference type="Proteomes" id="UP000813423"/>
    </source>
</evidence>
<gene>
    <name evidence="4" type="ORF">KXV57_007158</name>
</gene>
<protein>
    <recommendedName>
        <fullName evidence="6">Ankyrin repeat protein</fullName>
    </recommendedName>
</protein>